<dbReference type="AlphaFoldDB" id="A0A246FJY8"/>
<comment type="caution">
    <text evidence="7">The sequence shown here is derived from an EMBL/GenBank/DDBJ whole genome shotgun (WGS) entry which is preliminary data.</text>
</comment>
<dbReference type="GO" id="GO:0003824">
    <property type="term" value="F:catalytic activity"/>
    <property type="evidence" value="ECO:0007669"/>
    <property type="project" value="InterPro"/>
</dbReference>
<dbReference type="PANTHER" id="PTHR11228:SF7">
    <property type="entry name" value="PQQA PEPTIDE CYCLASE"/>
    <property type="match status" value="1"/>
</dbReference>
<dbReference type="Proteomes" id="UP000197277">
    <property type="component" value="Unassembled WGS sequence"/>
</dbReference>
<evidence type="ECO:0000256" key="5">
    <source>
        <dbReference type="ARBA" id="ARBA00023014"/>
    </source>
</evidence>
<dbReference type="InterPro" id="IPR058240">
    <property type="entry name" value="rSAM_sf"/>
</dbReference>
<dbReference type="SFLD" id="SFLDG01067">
    <property type="entry name" value="SPASM/twitch_domain_containing"/>
    <property type="match status" value="1"/>
</dbReference>
<dbReference type="Pfam" id="PF04055">
    <property type="entry name" value="Radical_SAM"/>
    <property type="match status" value="1"/>
</dbReference>
<dbReference type="EMBL" id="NIRR01000018">
    <property type="protein sequence ID" value="OWP62859.1"/>
    <property type="molecule type" value="Genomic_DNA"/>
</dbReference>
<protein>
    <submittedName>
        <fullName evidence="7">Radical SAM protein</fullName>
    </submittedName>
</protein>
<reference evidence="7 8" key="1">
    <citation type="submission" date="2017-06" db="EMBL/GenBank/DDBJ databases">
        <title>Hymenobacter amundsenii sp. nov. isolated from regoliths in Antarctica.</title>
        <authorList>
            <person name="Sedlacek I."/>
            <person name="Kralova S."/>
            <person name="Pantucek R."/>
            <person name="Svec P."/>
            <person name="Holochova P."/>
            <person name="Stankova E."/>
            <person name="Vrbovska V."/>
            <person name="Busse H.-J."/>
        </authorList>
    </citation>
    <scope>NUCLEOTIDE SEQUENCE [LARGE SCALE GENOMIC DNA]</scope>
    <source>
        <strain evidence="7 8">CCM 8682</strain>
    </source>
</reference>
<evidence type="ECO:0000256" key="3">
    <source>
        <dbReference type="ARBA" id="ARBA00022723"/>
    </source>
</evidence>
<keyword evidence="5" id="KW-0411">Iron-sulfur</keyword>
<dbReference type="RefSeq" id="WP_088464621.1">
    <property type="nucleotide sequence ID" value="NZ_NIRR01000018.1"/>
</dbReference>
<dbReference type="InterPro" id="IPR006638">
    <property type="entry name" value="Elp3/MiaA/NifB-like_rSAM"/>
</dbReference>
<dbReference type="CDD" id="cd01335">
    <property type="entry name" value="Radical_SAM"/>
    <property type="match status" value="1"/>
</dbReference>
<dbReference type="PANTHER" id="PTHR11228">
    <property type="entry name" value="RADICAL SAM DOMAIN PROTEIN"/>
    <property type="match status" value="1"/>
</dbReference>
<dbReference type="Gene3D" id="3.20.20.70">
    <property type="entry name" value="Aldolase class I"/>
    <property type="match status" value="1"/>
</dbReference>
<keyword evidence="2" id="KW-0949">S-adenosyl-L-methionine</keyword>
<dbReference type="OrthoDB" id="7021155at2"/>
<keyword evidence="4" id="KW-0408">Iron</keyword>
<dbReference type="InterPro" id="IPR013785">
    <property type="entry name" value="Aldolase_TIM"/>
</dbReference>
<evidence type="ECO:0000256" key="4">
    <source>
        <dbReference type="ARBA" id="ARBA00023004"/>
    </source>
</evidence>
<keyword evidence="3" id="KW-0479">Metal-binding</keyword>
<accession>A0A246FJY8</accession>
<organism evidence="7 8">
    <name type="scientific">Hymenobacter amundsenii</name>
    <dbReference type="NCBI Taxonomy" id="2006685"/>
    <lineage>
        <taxon>Bacteria</taxon>
        <taxon>Pseudomonadati</taxon>
        <taxon>Bacteroidota</taxon>
        <taxon>Cytophagia</taxon>
        <taxon>Cytophagales</taxon>
        <taxon>Hymenobacteraceae</taxon>
        <taxon>Hymenobacter</taxon>
    </lineage>
</organism>
<dbReference type="GO" id="GO:0051536">
    <property type="term" value="F:iron-sulfur cluster binding"/>
    <property type="evidence" value="ECO:0007669"/>
    <property type="project" value="UniProtKB-KW"/>
</dbReference>
<dbReference type="InterPro" id="IPR007197">
    <property type="entry name" value="rSAM"/>
</dbReference>
<sequence length="327" mass="37318">MRLVRHPVLCNYYVTYRCNAKCSFCDIWEKPSPYITLEDVAQNLRDLKRLGVSVVDFTGGEPLLHRQIHEFVGLAHDMGFITTLTTNCLLYPKYAEKLRGKVDMLHFSLDSSEKEVHDRGRGVACFDFVLESIRVARELGERPDVLFTVFRENLADLENVYQQITRPNKLVLILNPAFEYNGVDAGEQLTSEELDYLSAFGKRPGVYLNEAFIALRRDGGNHVAVPVCRAASTTLVISPSNELVLPCYHLGEKKFPIEGRLFDLYHSTEVQQLAALEGRLPACEGCTINCYMQPSFAVETSKYFWQALPSTLKYNWDKGTWKRMLTR</sequence>
<keyword evidence="8" id="KW-1185">Reference proteome</keyword>
<gene>
    <name evidence="7" type="ORF">CDA63_11605</name>
</gene>
<name>A0A246FJY8_9BACT</name>
<evidence type="ECO:0000313" key="8">
    <source>
        <dbReference type="Proteomes" id="UP000197277"/>
    </source>
</evidence>
<dbReference type="SMART" id="SM00729">
    <property type="entry name" value="Elp3"/>
    <property type="match status" value="1"/>
</dbReference>
<evidence type="ECO:0000256" key="2">
    <source>
        <dbReference type="ARBA" id="ARBA00022691"/>
    </source>
</evidence>
<dbReference type="SUPFAM" id="SSF102114">
    <property type="entry name" value="Radical SAM enzymes"/>
    <property type="match status" value="1"/>
</dbReference>
<evidence type="ECO:0000313" key="7">
    <source>
        <dbReference type="EMBL" id="OWP62859.1"/>
    </source>
</evidence>
<dbReference type="InterPro" id="IPR050377">
    <property type="entry name" value="Radical_SAM_PqqE_MftC-like"/>
</dbReference>
<comment type="cofactor">
    <cofactor evidence="1">
        <name>[4Fe-4S] cluster</name>
        <dbReference type="ChEBI" id="CHEBI:49883"/>
    </cofactor>
</comment>
<dbReference type="PROSITE" id="PS51918">
    <property type="entry name" value="RADICAL_SAM"/>
    <property type="match status" value="1"/>
</dbReference>
<proteinExistence type="predicted"/>
<feature type="domain" description="Radical SAM core" evidence="6">
    <location>
        <begin position="2"/>
        <end position="217"/>
    </location>
</feature>
<dbReference type="GO" id="GO:0046872">
    <property type="term" value="F:metal ion binding"/>
    <property type="evidence" value="ECO:0007669"/>
    <property type="project" value="UniProtKB-KW"/>
</dbReference>
<evidence type="ECO:0000256" key="1">
    <source>
        <dbReference type="ARBA" id="ARBA00001966"/>
    </source>
</evidence>
<dbReference type="SFLD" id="SFLDS00029">
    <property type="entry name" value="Radical_SAM"/>
    <property type="match status" value="1"/>
</dbReference>
<evidence type="ECO:0000259" key="6">
    <source>
        <dbReference type="PROSITE" id="PS51918"/>
    </source>
</evidence>